<name>A0ABD2P8W4_9CUCU</name>
<reference evidence="2 3" key="1">
    <citation type="journal article" date="2021" name="BMC Biol.">
        <title>Horizontally acquired antibacterial genes associated with adaptive radiation of ladybird beetles.</title>
        <authorList>
            <person name="Li H.S."/>
            <person name="Tang X.F."/>
            <person name="Huang Y.H."/>
            <person name="Xu Z.Y."/>
            <person name="Chen M.L."/>
            <person name="Du X.Y."/>
            <person name="Qiu B.Y."/>
            <person name="Chen P.T."/>
            <person name="Zhang W."/>
            <person name="Slipinski A."/>
            <person name="Escalona H.E."/>
            <person name="Waterhouse R.M."/>
            <person name="Zwick A."/>
            <person name="Pang H."/>
        </authorList>
    </citation>
    <scope>NUCLEOTIDE SEQUENCE [LARGE SCALE GENOMIC DNA]</scope>
    <source>
        <strain evidence="2">SYSU2018</strain>
    </source>
</reference>
<organism evidence="2 3">
    <name type="scientific">Cryptolaemus montrouzieri</name>
    <dbReference type="NCBI Taxonomy" id="559131"/>
    <lineage>
        <taxon>Eukaryota</taxon>
        <taxon>Metazoa</taxon>
        <taxon>Ecdysozoa</taxon>
        <taxon>Arthropoda</taxon>
        <taxon>Hexapoda</taxon>
        <taxon>Insecta</taxon>
        <taxon>Pterygota</taxon>
        <taxon>Neoptera</taxon>
        <taxon>Endopterygota</taxon>
        <taxon>Coleoptera</taxon>
        <taxon>Polyphaga</taxon>
        <taxon>Cucujiformia</taxon>
        <taxon>Coccinelloidea</taxon>
        <taxon>Coccinellidae</taxon>
        <taxon>Scymninae</taxon>
        <taxon>Scymnini</taxon>
        <taxon>Cryptolaemus</taxon>
    </lineage>
</organism>
<gene>
    <name evidence="2" type="ORF">HHI36_001410</name>
</gene>
<evidence type="ECO:0000313" key="3">
    <source>
        <dbReference type="Proteomes" id="UP001516400"/>
    </source>
</evidence>
<proteinExistence type="predicted"/>
<accession>A0ABD2P8W4</accession>
<keyword evidence="3" id="KW-1185">Reference proteome</keyword>
<keyword evidence="1" id="KW-0175">Coiled coil</keyword>
<dbReference type="EMBL" id="JABFTP020000185">
    <property type="protein sequence ID" value="KAL3286925.1"/>
    <property type="molecule type" value="Genomic_DNA"/>
</dbReference>
<evidence type="ECO:0000256" key="1">
    <source>
        <dbReference type="SAM" id="Coils"/>
    </source>
</evidence>
<feature type="coiled-coil region" evidence="1">
    <location>
        <begin position="19"/>
        <end position="57"/>
    </location>
</feature>
<comment type="caution">
    <text evidence="2">The sequence shown here is derived from an EMBL/GenBank/DDBJ whole genome shotgun (WGS) entry which is preliminary data.</text>
</comment>
<protein>
    <submittedName>
        <fullName evidence="2">Uncharacterized protein</fullName>
    </submittedName>
</protein>
<dbReference type="AlphaFoldDB" id="A0ABD2P8W4"/>
<evidence type="ECO:0000313" key="2">
    <source>
        <dbReference type="EMBL" id="KAL3286925.1"/>
    </source>
</evidence>
<dbReference type="Proteomes" id="UP001516400">
    <property type="component" value="Unassembled WGS sequence"/>
</dbReference>
<sequence>MDFMDIDDDIEVDPIEKFLKNKLEDIKFENAKLKEIYKELKEETERVTDEIEDFSDRILIDKSWIKVVNNKYVIWFHVRNKTNK</sequence>